<dbReference type="AlphaFoldDB" id="A0A644WVV2"/>
<dbReference type="InterPro" id="IPR013785">
    <property type="entry name" value="Aldolase_TIM"/>
</dbReference>
<protein>
    <recommendedName>
        <fullName evidence="1">4Fe4S-binding SPASM domain-containing protein</fullName>
    </recommendedName>
</protein>
<evidence type="ECO:0000259" key="1">
    <source>
        <dbReference type="Pfam" id="PF13186"/>
    </source>
</evidence>
<dbReference type="InterPro" id="IPR050377">
    <property type="entry name" value="Radical_SAM_PqqE_MftC-like"/>
</dbReference>
<dbReference type="Gene3D" id="3.20.20.70">
    <property type="entry name" value="Aldolase class I"/>
    <property type="match status" value="1"/>
</dbReference>
<dbReference type="InterPro" id="IPR023885">
    <property type="entry name" value="4Fe4S-binding_SPASM_dom"/>
</dbReference>
<accession>A0A644WVV2</accession>
<dbReference type="PANTHER" id="PTHR11228">
    <property type="entry name" value="RADICAL SAM DOMAIN PROTEIN"/>
    <property type="match status" value="1"/>
</dbReference>
<dbReference type="EMBL" id="VSSQ01001369">
    <property type="protein sequence ID" value="MPM07731.1"/>
    <property type="molecule type" value="Genomic_DNA"/>
</dbReference>
<comment type="caution">
    <text evidence="2">The sequence shown here is derived from an EMBL/GenBank/DDBJ whole genome shotgun (WGS) entry which is preliminary data.</text>
</comment>
<sequence>MLTKELSLSLINAGLDVLWISLDGATPERYADVRLGAALDSVLENLSYFTEARTEAGIYCECGPVPRSDLGISFVAMKRNIADLPKVVEIARRFGAKRLLVTNVLPYTREMIDETLYNRVLNIDSSKFLSLPRIDIDETTNLPLYQAVSSSSGAFSGIGFQSGANHCQFIENGSAAISWNGGFSPCLPLLHNYTNYLSSLDGIGEHFSKHWHVGNIQKYNLIKLWNMPNHLAFRKRVQQFSFPLCYGCGGCDLITKNEEDCLGNKFPVCGGCLWAQGVIQCP</sequence>
<feature type="domain" description="4Fe4S-binding SPASM" evidence="1">
    <location>
        <begin position="167"/>
        <end position="248"/>
    </location>
</feature>
<organism evidence="2">
    <name type="scientific">bioreactor metagenome</name>
    <dbReference type="NCBI Taxonomy" id="1076179"/>
    <lineage>
        <taxon>unclassified sequences</taxon>
        <taxon>metagenomes</taxon>
        <taxon>ecological metagenomes</taxon>
    </lineage>
</organism>
<evidence type="ECO:0000313" key="2">
    <source>
        <dbReference type="EMBL" id="MPM07731.1"/>
    </source>
</evidence>
<reference evidence="2" key="1">
    <citation type="submission" date="2019-08" db="EMBL/GenBank/DDBJ databases">
        <authorList>
            <person name="Kucharzyk K."/>
            <person name="Murdoch R.W."/>
            <person name="Higgins S."/>
            <person name="Loffler F."/>
        </authorList>
    </citation>
    <scope>NUCLEOTIDE SEQUENCE</scope>
</reference>
<dbReference type="SUPFAM" id="SSF102114">
    <property type="entry name" value="Radical SAM enzymes"/>
    <property type="match status" value="1"/>
</dbReference>
<dbReference type="InterPro" id="IPR058240">
    <property type="entry name" value="rSAM_sf"/>
</dbReference>
<gene>
    <name evidence="2" type="ORF">SDC9_54038</name>
</gene>
<proteinExistence type="predicted"/>
<name>A0A644WVV2_9ZZZZ</name>
<dbReference type="PANTHER" id="PTHR11228:SF34">
    <property type="entry name" value="TUNGSTEN-CONTAINING ALDEHYDE FERREDOXIN OXIDOREDUCTASE COFACTOR MODIFYING PROTEIN"/>
    <property type="match status" value="1"/>
</dbReference>
<dbReference type="Pfam" id="PF13186">
    <property type="entry name" value="SPASM"/>
    <property type="match status" value="1"/>
</dbReference>